<dbReference type="Pfam" id="PF04024">
    <property type="entry name" value="PspC"/>
    <property type="match status" value="1"/>
</dbReference>
<dbReference type="InterPro" id="IPR014320">
    <property type="entry name" value="Phageshock_PspC"/>
</dbReference>
<evidence type="ECO:0000313" key="2">
    <source>
        <dbReference type="Proteomes" id="UP001548189"/>
    </source>
</evidence>
<dbReference type="Proteomes" id="UP001548189">
    <property type="component" value="Unassembled WGS sequence"/>
</dbReference>
<dbReference type="EMBL" id="JBEVCJ010000005">
    <property type="protein sequence ID" value="MET1254691.1"/>
    <property type="molecule type" value="Genomic_DNA"/>
</dbReference>
<protein>
    <submittedName>
        <fullName evidence="1">Envelope stress response membrane protein PspC</fullName>
    </submittedName>
</protein>
<gene>
    <name evidence="1" type="primary">pspC</name>
    <name evidence="1" type="ORF">ABVT43_06090</name>
</gene>
<name>A0ABV2BRY2_9GAMM</name>
<comment type="caution">
    <text evidence="1">The sequence shown here is derived from an EMBL/GenBank/DDBJ whole genome shotgun (WGS) entry which is preliminary data.</text>
</comment>
<reference evidence="1 2" key="1">
    <citation type="submission" date="2024-06" db="EMBL/GenBank/DDBJ databases">
        <authorList>
            <person name="Li F."/>
        </authorList>
    </citation>
    <scope>NUCLEOTIDE SEQUENCE [LARGE SCALE GENOMIC DNA]</scope>
    <source>
        <strain evidence="1 2">GXAS 311</strain>
    </source>
</reference>
<keyword evidence="2" id="KW-1185">Reference proteome</keyword>
<dbReference type="InterPro" id="IPR052027">
    <property type="entry name" value="PspC"/>
</dbReference>
<dbReference type="NCBIfam" id="TIGR02978">
    <property type="entry name" value="phageshock_pspC"/>
    <property type="match status" value="1"/>
</dbReference>
<organism evidence="1 2">
    <name type="scientific">Aliikangiella maris</name>
    <dbReference type="NCBI Taxonomy" id="3162458"/>
    <lineage>
        <taxon>Bacteria</taxon>
        <taxon>Pseudomonadati</taxon>
        <taxon>Pseudomonadota</taxon>
        <taxon>Gammaproteobacteria</taxon>
        <taxon>Oceanospirillales</taxon>
        <taxon>Pleioneaceae</taxon>
        <taxon>Aliikangiella</taxon>
    </lineage>
</organism>
<proteinExistence type="predicted"/>
<dbReference type="PANTHER" id="PTHR33885:SF3">
    <property type="entry name" value="PHAGE SHOCK PROTEIN C"/>
    <property type="match status" value="1"/>
</dbReference>
<evidence type="ECO:0000313" key="1">
    <source>
        <dbReference type="EMBL" id="MET1254691.1"/>
    </source>
</evidence>
<dbReference type="PANTHER" id="PTHR33885">
    <property type="entry name" value="PHAGE SHOCK PROTEIN C"/>
    <property type="match status" value="1"/>
</dbReference>
<sequence>MGENKRKLYKNPDKAKIFGVCAGIAEYFGFEVWVVRIITLALAVLNWFNGTIVFAYLVLFFVLDPKPESISNKGCFGKERHRARPDKTPFENKPYKPTVKDVWRSGSSPKEMLDTIEYKFSTVESKLQRLESFITSKQFELEREFNKMN</sequence>
<accession>A0ABV2BRY2</accession>
<dbReference type="InterPro" id="IPR007168">
    <property type="entry name" value="Phageshock_PspC_N"/>
</dbReference>